<gene>
    <name evidence="1" type="ORF">A2942_04730</name>
</gene>
<evidence type="ECO:0000313" key="1">
    <source>
        <dbReference type="EMBL" id="OGZ13621.1"/>
    </source>
</evidence>
<comment type="caution">
    <text evidence="1">The sequence shown here is derived from an EMBL/GenBank/DDBJ whole genome shotgun (WGS) entry which is preliminary data.</text>
</comment>
<organism evidence="1 2">
    <name type="scientific">Candidatus Lloydbacteria bacterium RIFCSPLOWO2_01_FULL_50_20</name>
    <dbReference type="NCBI Taxonomy" id="1798665"/>
    <lineage>
        <taxon>Bacteria</taxon>
        <taxon>Candidatus Lloydiibacteriota</taxon>
    </lineage>
</organism>
<proteinExistence type="predicted"/>
<reference evidence="1 2" key="1">
    <citation type="journal article" date="2016" name="Nat. Commun.">
        <title>Thousands of microbial genomes shed light on interconnected biogeochemical processes in an aquifer system.</title>
        <authorList>
            <person name="Anantharaman K."/>
            <person name="Brown C.T."/>
            <person name="Hug L.A."/>
            <person name="Sharon I."/>
            <person name="Castelle C.J."/>
            <person name="Probst A.J."/>
            <person name="Thomas B.C."/>
            <person name="Singh A."/>
            <person name="Wilkins M.J."/>
            <person name="Karaoz U."/>
            <person name="Brodie E.L."/>
            <person name="Williams K.H."/>
            <person name="Hubbard S.S."/>
            <person name="Banfield J.F."/>
        </authorList>
    </citation>
    <scope>NUCLEOTIDE SEQUENCE [LARGE SCALE GENOMIC DNA]</scope>
</reference>
<accession>A0A1G2DKW7</accession>
<protein>
    <submittedName>
        <fullName evidence="1">Uncharacterized protein</fullName>
    </submittedName>
</protein>
<evidence type="ECO:0000313" key="2">
    <source>
        <dbReference type="Proteomes" id="UP000178534"/>
    </source>
</evidence>
<dbReference type="Proteomes" id="UP000178534">
    <property type="component" value="Unassembled WGS sequence"/>
</dbReference>
<dbReference type="AlphaFoldDB" id="A0A1G2DKW7"/>
<name>A0A1G2DKW7_9BACT</name>
<sequence>MKESENESGVIQTSFALTRESMTKVLEAYQEAKRSGEYMTSIDLHDFPSMIEIVRQAEKENIEGALSGEEFKRIENSPEFIALANSAAGAKAIKKAHIYKVRQLLLDEFEREGKDVAELKQMLARDVKDNQDK</sequence>
<dbReference type="EMBL" id="MHLP01000006">
    <property type="protein sequence ID" value="OGZ13621.1"/>
    <property type="molecule type" value="Genomic_DNA"/>
</dbReference>